<organism evidence="1">
    <name type="scientific">Abalone asfa-like virus</name>
    <dbReference type="NCBI Taxonomy" id="2839893"/>
    <lineage>
        <taxon>Viruses</taxon>
        <taxon>Varidnaviria</taxon>
        <taxon>Bamfordvirae</taxon>
        <taxon>Nucleocytoviricota</taxon>
        <taxon>Pokkesviricetes</taxon>
        <taxon>Asfuvirales</taxon>
        <taxon>Asfarviridae</taxon>
    </lineage>
</organism>
<accession>A0A5K7Y3N5</accession>
<proteinExistence type="predicted"/>
<name>A0A5K7Y3N5_9VIRU</name>
<sequence length="242" mass="28560">MEFFRQQFCDNKLAEQLSDHNDPLVNRKLLTRIFRECKVTINNKKLLGKDIGFYLSYPDTIQLFCLQYFVESASFLQRLAWSTTYRTSLVLYVMFPYFMPSLTVQERNHQLACRQYYTDVFMTKDAFYAISSDPDSPICQKAENFYKMFKHFIVEIPSEAIRSELNKLWALTGLEKVTEIIYKVELTLLELNKFGVNYLSLEPGKEKICGIDIKLFSDRNENPYLNQKVAEVVLRQVKRTRV</sequence>
<dbReference type="EMBL" id="LC506465">
    <property type="protein sequence ID" value="BBO54104.1"/>
    <property type="molecule type" value="Genomic_DNA"/>
</dbReference>
<evidence type="ECO:0000313" key="1">
    <source>
        <dbReference type="EMBL" id="BBO54104.1"/>
    </source>
</evidence>
<reference evidence="1" key="1">
    <citation type="journal article" date="2020" name="Sci. Rep.">
        <title>A novel Asfarvirus-like virus identified as a potential cause of mass mortality of abalone.</title>
        <authorList>
            <person name="Matsuyama T."/>
            <person name="Takano T."/>
            <person name="Nishiki I."/>
            <person name="Fujiwara A."/>
            <person name="Kiryu I."/>
            <person name="Inada M."/>
            <person name="Sakai T."/>
            <person name="Terashima S."/>
            <person name="Matsuura Y."/>
            <person name="Isowa K."/>
            <person name="Nakayasu C."/>
        </authorList>
    </citation>
    <scope>NUCLEOTIDE SEQUENCE</scope>
</reference>
<protein>
    <submittedName>
        <fullName evidence="1">Uncharacterized protein</fullName>
    </submittedName>
</protein>